<evidence type="ECO:0000313" key="4">
    <source>
        <dbReference type="Proteomes" id="UP001575105"/>
    </source>
</evidence>
<gene>
    <name evidence="3" type="ORF">ACERK3_15845</name>
</gene>
<evidence type="ECO:0000256" key="1">
    <source>
        <dbReference type="ARBA" id="ARBA00008791"/>
    </source>
</evidence>
<keyword evidence="4" id="KW-1185">Reference proteome</keyword>
<organism evidence="3 4">
    <name type="scientific">Natronomicrosphaera hydrolytica</name>
    <dbReference type="NCBI Taxonomy" id="3242702"/>
    <lineage>
        <taxon>Bacteria</taxon>
        <taxon>Pseudomonadati</taxon>
        <taxon>Planctomycetota</taxon>
        <taxon>Phycisphaerae</taxon>
        <taxon>Phycisphaerales</taxon>
        <taxon>Phycisphaeraceae</taxon>
        <taxon>Natronomicrosphaera</taxon>
    </lineage>
</organism>
<dbReference type="PANTHER" id="PTHR46268">
    <property type="entry name" value="STRESS RESPONSE PROTEIN NHAX"/>
    <property type="match status" value="1"/>
</dbReference>
<comment type="similarity">
    <text evidence="1">Belongs to the universal stress protein A family.</text>
</comment>
<dbReference type="RefSeq" id="WP_425346683.1">
    <property type="nucleotide sequence ID" value="NZ_JBGUBD010000011.1"/>
</dbReference>
<dbReference type="EMBL" id="JBGUBD010000011">
    <property type="protein sequence ID" value="MFA9479760.1"/>
    <property type="molecule type" value="Genomic_DNA"/>
</dbReference>
<feature type="domain" description="UspA" evidence="2">
    <location>
        <begin position="1"/>
        <end position="141"/>
    </location>
</feature>
<accession>A0ABV4U819</accession>
<evidence type="ECO:0000313" key="3">
    <source>
        <dbReference type="EMBL" id="MFA9479760.1"/>
    </source>
</evidence>
<sequence>MFRSLMVPLDGSAFGEHALPWAMSIARRAGAPLELVHVYEPWESVRGEVPELTEINARARERAQAYLNDVVQRVTAISSLPVESTLLDGHVVDRVLERAKTSQTDLIVLTTHGRGPLSRLWLGSTAVELIRQATMPVLVIRPQEHAPDLTHEPAAQRMLIPLDGSAFAEQVLAPATTFGKLMHVDYSLLHVVEPASSDYAESWFEVTEQVDAALVEQAQSHLQQIADRFEQQSLSVKTWVATDWQPASEILEHARLQRIDVISMATRGQSGLARAFLGSVSDKVVRGASVPVLLHRPSSS</sequence>
<protein>
    <submittedName>
        <fullName evidence="3">Universal stress protein</fullName>
    </submittedName>
</protein>
<evidence type="ECO:0000259" key="2">
    <source>
        <dbReference type="Pfam" id="PF00582"/>
    </source>
</evidence>
<reference evidence="3 4" key="1">
    <citation type="submission" date="2024-08" db="EMBL/GenBank/DDBJ databases">
        <title>Whole-genome sequencing of halo(alkali)philic microorganisms from hypersaline lakes.</title>
        <authorList>
            <person name="Sorokin D.Y."/>
            <person name="Merkel A.Y."/>
            <person name="Messina E."/>
            <person name="Yakimov M."/>
        </authorList>
    </citation>
    <scope>NUCLEOTIDE SEQUENCE [LARGE SCALE GENOMIC DNA]</scope>
    <source>
        <strain evidence="3 4">AB-hyl4</strain>
    </source>
</reference>
<comment type="caution">
    <text evidence="3">The sequence shown here is derived from an EMBL/GenBank/DDBJ whole genome shotgun (WGS) entry which is preliminary data.</text>
</comment>
<name>A0ABV4U819_9BACT</name>
<dbReference type="PANTHER" id="PTHR46268:SF6">
    <property type="entry name" value="UNIVERSAL STRESS PROTEIN UP12"/>
    <property type="match status" value="1"/>
</dbReference>
<feature type="domain" description="UspA" evidence="2">
    <location>
        <begin position="156"/>
        <end position="294"/>
    </location>
</feature>
<dbReference type="Pfam" id="PF00582">
    <property type="entry name" value="Usp"/>
    <property type="match status" value="2"/>
</dbReference>
<dbReference type="InterPro" id="IPR014729">
    <property type="entry name" value="Rossmann-like_a/b/a_fold"/>
</dbReference>
<dbReference type="InterPro" id="IPR006016">
    <property type="entry name" value="UspA"/>
</dbReference>
<dbReference type="InterPro" id="IPR006015">
    <property type="entry name" value="Universal_stress_UspA"/>
</dbReference>
<dbReference type="Proteomes" id="UP001575105">
    <property type="component" value="Unassembled WGS sequence"/>
</dbReference>
<dbReference type="SUPFAM" id="SSF52402">
    <property type="entry name" value="Adenine nucleotide alpha hydrolases-like"/>
    <property type="match status" value="2"/>
</dbReference>
<dbReference type="PRINTS" id="PR01438">
    <property type="entry name" value="UNVRSLSTRESS"/>
</dbReference>
<dbReference type="CDD" id="cd00293">
    <property type="entry name" value="USP-like"/>
    <property type="match status" value="2"/>
</dbReference>
<dbReference type="Gene3D" id="3.40.50.620">
    <property type="entry name" value="HUPs"/>
    <property type="match status" value="2"/>
</dbReference>
<proteinExistence type="inferred from homology"/>